<reference evidence="5" key="1">
    <citation type="submission" date="2020-05" db="EMBL/GenBank/DDBJ databases">
        <authorList>
            <person name="Chiriac C."/>
            <person name="Salcher M."/>
            <person name="Ghai R."/>
            <person name="Kavagutti S V."/>
        </authorList>
    </citation>
    <scope>NUCLEOTIDE SEQUENCE</scope>
</reference>
<proteinExistence type="predicted"/>
<dbReference type="PANTHER" id="PTHR42953:SF1">
    <property type="entry name" value="METAL-BINDING PROTEIN HI_0362-RELATED"/>
    <property type="match status" value="1"/>
</dbReference>
<accession>A0A6J6D3U7</accession>
<dbReference type="GO" id="GO:0007155">
    <property type="term" value="P:cell adhesion"/>
    <property type="evidence" value="ECO:0007669"/>
    <property type="project" value="InterPro"/>
</dbReference>
<dbReference type="InterPro" id="IPR006128">
    <property type="entry name" value="Lipoprotein_PsaA-like"/>
</dbReference>
<keyword evidence="4" id="KW-0732">Signal</keyword>
<dbReference type="PANTHER" id="PTHR42953">
    <property type="entry name" value="HIGH-AFFINITY ZINC UPTAKE SYSTEM PROTEIN ZNUA-RELATED"/>
    <property type="match status" value="1"/>
</dbReference>
<dbReference type="InterPro" id="IPR050492">
    <property type="entry name" value="Bact_metal-bind_prot9"/>
</dbReference>
<keyword evidence="3" id="KW-0479">Metal-binding</keyword>
<dbReference type="Gene3D" id="3.40.50.1980">
    <property type="entry name" value="Nitrogenase molybdenum iron protein domain"/>
    <property type="match status" value="2"/>
</dbReference>
<dbReference type="InterPro" id="IPR006127">
    <property type="entry name" value="ZnuA-like"/>
</dbReference>
<dbReference type="SUPFAM" id="SSF53807">
    <property type="entry name" value="Helical backbone' metal receptor"/>
    <property type="match status" value="1"/>
</dbReference>
<gene>
    <name evidence="5" type="ORF">UFOPK1619_00242</name>
</gene>
<name>A0A6J6D3U7_9ZZZZ</name>
<dbReference type="GO" id="GO:0030001">
    <property type="term" value="P:metal ion transport"/>
    <property type="evidence" value="ECO:0007669"/>
    <property type="project" value="InterPro"/>
</dbReference>
<dbReference type="GO" id="GO:0046872">
    <property type="term" value="F:metal ion binding"/>
    <property type="evidence" value="ECO:0007669"/>
    <property type="project" value="UniProtKB-KW"/>
</dbReference>
<evidence type="ECO:0000256" key="1">
    <source>
        <dbReference type="ARBA" id="ARBA00004196"/>
    </source>
</evidence>
<protein>
    <submittedName>
        <fullName evidence="5">Unannotated protein</fullName>
    </submittedName>
</protein>
<evidence type="ECO:0000256" key="4">
    <source>
        <dbReference type="ARBA" id="ARBA00022729"/>
    </source>
</evidence>
<evidence type="ECO:0000256" key="2">
    <source>
        <dbReference type="ARBA" id="ARBA00022448"/>
    </source>
</evidence>
<comment type="subcellular location">
    <subcellularLocation>
        <location evidence="1">Cell envelope</location>
    </subcellularLocation>
</comment>
<sequence>MKIRRIAPVLVLALLLPACSGNESSDRVVVTQPPAPDGIDEENIADPFASDEGLQAAFAACKGGTEVKGRAVRVASTVAPITNLVGIIAAGTDTKVTGIVPEGTNSHTFEPPPSAAQTLETSDIVFMNGLSLEEPTREMADANAKNAVLCELGTATLAPSLWLYDFSFPKAGGKPNPHLWTNPPMTMSYATIIRDALVNADPSNADTYDKNYEVLSSIGMQLDEAMNTASATVPANQRKLLTYHDAYAYFAANYQYSVIGAMQPQSFEEPTAKDVATLIDQVKQERVKAIFGSEVFPSPILEQIGKETGVRYVDSLRDDDLPGKPGDADHSWAGLMKFNFITMVEALGGDSAALKAVKIDAGVTDKAFYPQ</sequence>
<keyword evidence="2" id="KW-0813">Transport</keyword>
<organism evidence="5">
    <name type="scientific">freshwater metagenome</name>
    <dbReference type="NCBI Taxonomy" id="449393"/>
    <lineage>
        <taxon>unclassified sequences</taxon>
        <taxon>metagenomes</taxon>
        <taxon>ecological metagenomes</taxon>
    </lineage>
</organism>
<evidence type="ECO:0000256" key="3">
    <source>
        <dbReference type="ARBA" id="ARBA00022723"/>
    </source>
</evidence>
<dbReference type="EMBL" id="CAEZTI010000027">
    <property type="protein sequence ID" value="CAB4558671.1"/>
    <property type="molecule type" value="Genomic_DNA"/>
</dbReference>
<dbReference type="Pfam" id="PF01297">
    <property type="entry name" value="ZnuA"/>
    <property type="match status" value="1"/>
</dbReference>
<dbReference type="GO" id="GO:0030313">
    <property type="term" value="C:cell envelope"/>
    <property type="evidence" value="ECO:0007669"/>
    <property type="project" value="UniProtKB-SubCell"/>
</dbReference>
<evidence type="ECO:0000313" key="5">
    <source>
        <dbReference type="EMBL" id="CAB4558671.1"/>
    </source>
</evidence>
<dbReference type="AlphaFoldDB" id="A0A6J6D3U7"/>
<dbReference type="PRINTS" id="PR00690">
    <property type="entry name" value="ADHESNFAMILY"/>
</dbReference>